<keyword evidence="7" id="KW-0460">Magnesium</keyword>
<evidence type="ECO:0000259" key="8">
    <source>
        <dbReference type="SMART" id="SM00471"/>
    </source>
</evidence>
<sequence length="477" mass="53192">MQSVAQAVERLDALAETLPVATLARAFADAGHELALVGGPVRDAFLGRPVTDLDFTTDATPDDVLRIVEPIASATWDVGRQFGTIAARVHDEQVEITTYRSDVYDGETRKPEVAFGETIEDDLLRRDFTVNAMALRLPQRELVDVHGGVEDLLAGRLRTPQQATVSFRDDPLRMMRAARFTSQLAFTVSDDVRAAMAELADSIEIVSAERVREELVKLLDTTDPVPGLRLLVDTGLAERFLPELPAMKLEIDEHHHHKDVYEHSLTVLTQAIGYEAERHPGEAPDTVLRLAALLHDIGKPATRKLEPGGAVSFHHHDLVGSKLAKKRLRALRFDNDTIASVARLIELHLRFFGYTDGAWTDSAVRRYVRDAGPELERLHELTRSDVTTRNRRKADRLGFAYDDLEARIATLAEQEELDSIRPDLTGDDIMRILDIAPGRAVGEAYRFLLETRMDEGPLGADEAEARLRAWWAARDAD</sequence>
<dbReference type="PATRIC" id="fig|33881.3.peg.404"/>
<dbReference type="OrthoDB" id="9805698at2"/>
<dbReference type="Gene3D" id="1.10.3090.10">
    <property type="entry name" value="cca-adding enzyme, domain 2"/>
    <property type="match status" value="1"/>
</dbReference>
<dbReference type="SUPFAM" id="SSF81891">
    <property type="entry name" value="Poly A polymerase C-terminal region-like"/>
    <property type="match status" value="1"/>
</dbReference>
<evidence type="ECO:0000313" key="10">
    <source>
        <dbReference type="Proteomes" id="UP000078252"/>
    </source>
</evidence>
<evidence type="ECO:0000313" key="9">
    <source>
        <dbReference type="EMBL" id="KTR09712.1"/>
    </source>
</evidence>
<evidence type="ECO:0000256" key="6">
    <source>
        <dbReference type="ARBA" id="ARBA00022741"/>
    </source>
</evidence>
<dbReference type="EMBL" id="LDQC01000014">
    <property type="protein sequence ID" value="KTR09712.1"/>
    <property type="molecule type" value="Genomic_DNA"/>
</dbReference>
<dbReference type="GO" id="GO:0000166">
    <property type="term" value="F:nucleotide binding"/>
    <property type="evidence" value="ECO:0007669"/>
    <property type="project" value="UniProtKB-KW"/>
</dbReference>
<reference evidence="9 10" key="1">
    <citation type="journal article" date="2016" name="Front. Microbiol.">
        <title>Genomic Resource of Rice Seed Associated Bacteria.</title>
        <authorList>
            <person name="Midha S."/>
            <person name="Bansal K."/>
            <person name="Sharma S."/>
            <person name="Kumar N."/>
            <person name="Patil P.P."/>
            <person name="Chaudhry V."/>
            <person name="Patil P.B."/>
        </authorList>
    </citation>
    <scope>NUCLEOTIDE SEQUENCE [LARGE SCALE GENOMIC DNA]</scope>
    <source>
        <strain evidence="9 10">NS184</strain>
    </source>
</reference>
<dbReference type="InterPro" id="IPR043519">
    <property type="entry name" value="NT_sf"/>
</dbReference>
<evidence type="ECO:0000256" key="1">
    <source>
        <dbReference type="ARBA" id="ARBA00001946"/>
    </source>
</evidence>
<evidence type="ECO:0000256" key="5">
    <source>
        <dbReference type="ARBA" id="ARBA00022723"/>
    </source>
</evidence>
<keyword evidence="6" id="KW-0547">Nucleotide-binding</keyword>
<dbReference type="GO" id="GO:0008033">
    <property type="term" value="P:tRNA processing"/>
    <property type="evidence" value="ECO:0007669"/>
    <property type="project" value="UniProtKB-KW"/>
</dbReference>
<dbReference type="SMART" id="SM00471">
    <property type="entry name" value="HDc"/>
    <property type="match status" value="1"/>
</dbReference>
<dbReference type="InterPro" id="IPR050264">
    <property type="entry name" value="Bact_CCA-adding_enz_type3_sf"/>
</dbReference>
<dbReference type="CDD" id="cd00077">
    <property type="entry name" value="HDc"/>
    <property type="match status" value="1"/>
</dbReference>
<comment type="caution">
    <text evidence="9">The sequence shown here is derived from an EMBL/GenBank/DDBJ whole genome shotgun (WGS) entry which is preliminary data.</text>
</comment>
<gene>
    <name evidence="9" type="ORF">NS184_02270</name>
</gene>
<dbReference type="Pfam" id="PF12627">
    <property type="entry name" value="PolyA_pol_RNAbd"/>
    <property type="match status" value="1"/>
</dbReference>
<dbReference type="GO" id="GO:0046872">
    <property type="term" value="F:metal ion binding"/>
    <property type="evidence" value="ECO:0007669"/>
    <property type="project" value="UniProtKB-KW"/>
</dbReference>
<dbReference type="InterPro" id="IPR003607">
    <property type="entry name" value="HD/PDEase_dom"/>
</dbReference>
<dbReference type="AlphaFoldDB" id="A0A175S0L5"/>
<keyword evidence="3" id="KW-0819">tRNA processing</keyword>
<dbReference type="InterPro" id="IPR006675">
    <property type="entry name" value="HDIG_dom"/>
</dbReference>
<dbReference type="PANTHER" id="PTHR46173">
    <property type="entry name" value="CCA TRNA NUCLEOTIDYLTRANSFERASE 1, MITOCHONDRIAL"/>
    <property type="match status" value="1"/>
</dbReference>
<keyword evidence="5" id="KW-0479">Metal-binding</keyword>
<dbReference type="InterPro" id="IPR014065">
    <property type="entry name" value="tRNA_adenylyltransferase"/>
</dbReference>
<dbReference type="InterPro" id="IPR002646">
    <property type="entry name" value="PolA_pol_head_dom"/>
</dbReference>
<dbReference type="Pfam" id="PF01966">
    <property type="entry name" value="HD"/>
    <property type="match status" value="1"/>
</dbReference>
<organism evidence="9 10">
    <name type="scientific">Curtobacterium luteum</name>
    <dbReference type="NCBI Taxonomy" id="33881"/>
    <lineage>
        <taxon>Bacteria</taxon>
        <taxon>Bacillati</taxon>
        <taxon>Actinomycetota</taxon>
        <taxon>Actinomycetes</taxon>
        <taxon>Micrococcales</taxon>
        <taxon>Microbacteriaceae</taxon>
        <taxon>Curtobacterium</taxon>
    </lineage>
</organism>
<dbReference type="SUPFAM" id="SSF81301">
    <property type="entry name" value="Nucleotidyltransferase"/>
    <property type="match status" value="1"/>
</dbReference>
<dbReference type="Gene3D" id="3.30.460.10">
    <property type="entry name" value="Beta Polymerase, domain 2"/>
    <property type="match status" value="1"/>
</dbReference>
<dbReference type="InterPro" id="IPR006674">
    <property type="entry name" value="HD_domain"/>
</dbReference>
<keyword evidence="4" id="KW-0548">Nucleotidyltransferase</keyword>
<dbReference type="NCBIfam" id="TIGR00277">
    <property type="entry name" value="HDIG"/>
    <property type="match status" value="1"/>
</dbReference>
<dbReference type="NCBIfam" id="TIGR02692">
    <property type="entry name" value="tRNA_CCA_actino"/>
    <property type="match status" value="1"/>
</dbReference>
<feature type="domain" description="HD/PDEase" evidence="8">
    <location>
        <begin position="256"/>
        <end position="475"/>
    </location>
</feature>
<evidence type="ECO:0000256" key="3">
    <source>
        <dbReference type="ARBA" id="ARBA00022694"/>
    </source>
</evidence>
<dbReference type="RefSeq" id="WP_058724563.1">
    <property type="nucleotide sequence ID" value="NZ_LDQC01000014.1"/>
</dbReference>
<evidence type="ECO:0000256" key="4">
    <source>
        <dbReference type="ARBA" id="ARBA00022695"/>
    </source>
</evidence>
<evidence type="ECO:0000256" key="2">
    <source>
        <dbReference type="ARBA" id="ARBA00022679"/>
    </source>
</evidence>
<name>A0A175S0L5_9MICO</name>
<dbReference type="GO" id="GO:0016779">
    <property type="term" value="F:nucleotidyltransferase activity"/>
    <property type="evidence" value="ECO:0007669"/>
    <property type="project" value="UniProtKB-KW"/>
</dbReference>
<accession>A0A175S0L5</accession>
<comment type="cofactor">
    <cofactor evidence="1">
        <name>Mg(2+)</name>
        <dbReference type="ChEBI" id="CHEBI:18420"/>
    </cofactor>
</comment>
<dbReference type="PANTHER" id="PTHR46173:SF1">
    <property type="entry name" value="CCA TRNA NUCLEOTIDYLTRANSFERASE 1, MITOCHONDRIAL"/>
    <property type="match status" value="1"/>
</dbReference>
<dbReference type="STRING" id="33881.NS184_02270"/>
<dbReference type="CDD" id="cd05398">
    <property type="entry name" value="NT_ClassII-CCAase"/>
    <property type="match status" value="1"/>
</dbReference>
<dbReference type="Proteomes" id="UP000078252">
    <property type="component" value="Unassembled WGS sequence"/>
</dbReference>
<dbReference type="InterPro" id="IPR032828">
    <property type="entry name" value="PolyA_RNA-bd"/>
</dbReference>
<proteinExistence type="predicted"/>
<dbReference type="Pfam" id="PF01743">
    <property type="entry name" value="PolyA_pol"/>
    <property type="match status" value="1"/>
</dbReference>
<keyword evidence="2 9" id="KW-0808">Transferase</keyword>
<protein>
    <submittedName>
        <fullName evidence="9">RNA nucleotidyltransferase</fullName>
    </submittedName>
</protein>
<dbReference type="GO" id="GO:0000049">
    <property type="term" value="F:tRNA binding"/>
    <property type="evidence" value="ECO:0007669"/>
    <property type="project" value="TreeGrafter"/>
</dbReference>
<evidence type="ECO:0000256" key="7">
    <source>
        <dbReference type="ARBA" id="ARBA00022842"/>
    </source>
</evidence>